<feature type="binding site" evidence="13">
    <location>
        <position position="190"/>
    </location>
    <ligand>
        <name>Cu(2+)</name>
        <dbReference type="ChEBI" id="CHEBI:29036"/>
        <label>1</label>
        <note>catalytic</note>
    </ligand>
</feature>
<keyword evidence="8" id="KW-0325">Glycoprotein</keyword>
<evidence type="ECO:0000256" key="17">
    <source>
        <dbReference type="SAM" id="Phobius"/>
    </source>
</evidence>
<dbReference type="AlphaFoldDB" id="A0A1X7U6T2"/>
<dbReference type="PANTHER" id="PTHR10680:SF14">
    <property type="entry name" value="PEPTIDYL-GLYCINE ALPHA-AMIDATING MONOOXYGENASE"/>
    <property type="match status" value="1"/>
</dbReference>
<keyword evidence="17" id="KW-1133">Transmembrane helix</keyword>
<comment type="cofactor">
    <cofactor evidence="13">
        <name>Cu(2+)</name>
        <dbReference type="ChEBI" id="CHEBI:29036"/>
    </cofactor>
    <text evidence="13">Binds 2 Cu(2+) ions per subunit.</text>
</comment>
<gene>
    <name evidence="20" type="primary">100636212</name>
</gene>
<dbReference type="Gene3D" id="2.60.120.310">
    <property type="entry name" value="Copper type II, ascorbate-dependent monooxygenase, N-terminal domain"/>
    <property type="match status" value="1"/>
</dbReference>
<feature type="binding site" evidence="12">
    <location>
        <position position="311"/>
    </location>
    <ligand>
        <name>a protein</name>
        <dbReference type="ChEBI" id="CHEBI:16541"/>
    </ligand>
    <ligandPart>
        <name>C-terminal Xaa-(2S)-2-hydroxyglycine residue</name>
        <dbReference type="ChEBI" id="CHEBI:142768"/>
    </ligandPart>
</feature>
<evidence type="ECO:0000256" key="16">
    <source>
        <dbReference type="SAM" id="MobiDB-lite"/>
    </source>
</evidence>
<evidence type="ECO:0000256" key="3">
    <source>
        <dbReference type="ARBA" id="ARBA00010263"/>
    </source>
</evidence>
<dbReference type="InterPro" id="IPR008977">
    <property type="entry name" value="PHM/PNGase_F_dom_sf"/>
</dbReference>
<dbReference type="GO" id="GO:0005576">
    <property type="term" value="C:extracellular region"/>
    <property type="evidence" value="ECO:0007669"/>
    <property type="project" value="TreeGrafter"/>
</dbReference>
<feature type="binding site" evidence="13">
    <location>
        <position position="362"/>
    </location>
    <ligand>
        <name>Zn(2+)</name>
        <dbReference type="ChEBI" id="CHEBI:29105"/>
        <note>catalytic</note>
    </ligand>
</feature>
<feature type="domain" description="Copper type II ascorbate-dependent monooxygenase N-terminal" evidence="18">
    <location>
        <begin position="6"/>
        <end position="53"/>
    </location>
</feature>
<sequence>MSQNICADGESSIMYAWAKQAPGLTFPKGVGLKIGGSSKINYAVMQVHFHDTPHDKADYPHLKLKLTTTHQPKVAAIYLLNGFIGSLPPHKQNIEVPVACKFEGPNVIYPIGFRTHAHSLSPLIAGFLYSHSSKKWSLIGHHSPQEPQAFYPSQPGIEVHPGDILAARCHYNTSQKSSSVYFGPESSNEMCNFYIMFYTDNNGRKISDPVCYETPDFKLPSLSDFITQEENTSSTDTHNEDSNQETTPTVTTPAPSTPPTHKPSAIITLAKDWRMNYLNSSSSINGLLGVQFGQVTGIDVDSNDLVYMFHRGNHVWDFNSFTVSDYYNEREKGPITESVILVTDPNGTVITKWGKDIFYLPHGLSIDPDDTLWMTDVARHQIFKLSSIKNERPLALGAAFHPGSDKKHFCKPAAVLFDPERGRIYVADGYCNHRILVFSKKGSYITQYSNKVDGLQLEVPHSLALSSDGETLYVADRENYRIIEYNTLTGSGSVFVSSDKLGGAIYAISFADKARNWPMYAINGSMDERLRSVGFTINEEGNVVDTWYPHLNEKGFTQPHDIAVNVNGSAIYVAEIGPNKVWKFDVHESSFPPPSSFMTTPSCVPSSSPLEEDTYLCPRPPPPPISLNTTATGGTASQYTPSVVLSDPSLPSQTSDQTQSTSGSTKSSISVLPVAILVIIMLMILSLILLLVGFVAIRKKRSSLNRPLFKVRRHYSRHPKKRMDVLLQATGSGGKKGFTQLKTFDSESEEEFTVFQKT</sequence>
<dbReference type="Gene3D" id="2.60.120.230">
    <property type="match status" value="1"/>
</dbReference>
<feature type="binding site" evidence="13">
    <location>
        <position position="560"/>
    </location>
    <ligand>
        <name>Zn(2+)</name>
        <dbReference type="ChEBI" id="CHEBI:29105"/>
        <note>catalytic</note>
    </ligand>
</feature>
<feature type="binding site" evidence="12">
    <location>
        <position position="430"/>
    </location>
    <ligand>
        <name>a protein</name>
        <dbReference type="ChEBI" id="CHEBI:16541"/>
    </ligand>
    <ligandPart>
        <name>C-terminal Xaa-(2S)-2-hydroxyglycine residue</name>
        <dbReference type="ChEBI" id="CHEBI:142768"/>
    </ligandPart>
</feature>
<feature type="disulfide bond" evidence="14">
    <location>
        <begin position="100"/>
        <end position="211"/>
    </location>
</feature>
<dbReference type="CDD" id="cd14958">
    <property type="entry name" value="NHL_PAL_like"/>
    <property type="match status" value="1"/>
</dbReference>
<keyword evidence="13" id="KW-0862">Zinc</keyword>
<accession>A0A1X7U6T2</accession>
<evidence type="ECO:0000259" key="19">
    <source>
        <dbReference type="Pfam" id="PF03712"/>
    </source>
</evidence>
<dbReference type="GO" id="GO:0005507">
    <property type="term" value="F:copper ion binding"/>
    <property type="evidence" value="ECO:0007669"/>
    <property type="project" value="InterPro"/>
</dbReference>
<evidence type="ECO:0000313" key="20">
    <source>
        <dbReference type="EnsemblMetazoa" id="Aqu2.1.23383_001"/>
    </source>
</evidence>
<evidence type="ECO:0000256" key="2">
    <source>
        <dbReference type="ARBA" id="ARBA00006026"/>
    </source>
</evidence>
<feature type="binding site" evidence="13">
    <location>
        <position position="118"/>
    </location>
    <ligand>
        <name>Cu(2+)</name>
        <dbReference type="ChEBI" id="CHEBI:29036"/>
        <label>1</label>
        <note>catalytic</note>
    </ligand>
</feature>
<evidence type="ECO:0008006" key="22">
    <source>
        <dbReference type="Google" id="ProtNLM"/>
    </source>
</evidence>
<evidence type="ECO:0000256" key="13">
    <source>
        <dbReference type="PIRSR" id="PIRSR600720-2"/>
    </source>
</evidence>
<comment type="cofactor">
    <cofactor evidence="13">
        <name>Zn(2+)</name>
        <dbReference type="ChEBI" id="CHEBI:29105"/>
    </cofactor>
    <text evidence="13">Binds one Zn(2+) ion per subunit.</text>
</comment>
<keyword evidence="13" id="KW-0186">Copper</keyword>
<feature type="domain" description="Copper type II ascorbate-dependent monooxygenase C-terminal" evidence="19">
    <location>
        <begin position="76"/>
        <end position="213"/>
    </location>
</feature>
<evidence type="ECO:0000256" key="15">
    <source>
        <dbReference type="PROSITE-ProRule" id="PRU00504"/>
    </source>
</evidence>
<keyword evidence="4 13" id="KW-0479">Metal-binding</keyword>
<name>A0A1X7U6T2_AMPQE</name>
<evidence type="ECO:0000256" key="14">
    <source>
        <dbReference type="PIRSR" id="PIRSR600720-3"/>
    </source>
</evidence>
<dbReference type="InterPro" id="IPR001258">
    <property type="entry name" value="NHL_repeat"/>
</dbReference>
<comment type="catalytic activity">
    <reaction evidence="11">
        <text>a [peptide]-C-terminal glycine + 2 L-ascorbate + O2 = a [peptide]-C-terminal (2S)-2-hydroxyglycine + 2 monodehydro-L-ascorbate radical + H2O</text>
        <dbReference type="Rhea" id="RHEA:21452"/>
        <dbReference type="Rhea" id="RHEA-COMP:13486"/>
        <dbReference type="Rhea" id="RHEA-COMP:15321"/>
        <dbReference type="ChEBI" id="CHEBI:15377"/>
        <dbReference type="ChEBI" id="CHEBI:15379"/>
        <dbReference type="ChEBI" id="CHEBI:38290"/>
        <dbReference type="ChEBI" id="CHEBI:59513"/>
        <dbReference type="ChEBI" id="CHEBI:137000"/>
        <dbReference type="ChEBI" id="CHEBI:142768"/>
        <dbReference type="EC" id="1.14.17.3"/>
    </reaction>
</comment>
<dbReference type="Pfam" id="PF01436">
    <property type="entry name" value="NHL"/>
    <property type="match status" value="1"/>
</dbReference>
<dbReference type="Proteomes" id="UP000007879">
    <property type="component" value="Unassembled WGS sequence"/>
</dbReference>
<feature type="binding site" evidence="13">
    <location>
        <position position="364"/>
    </location>
    <ligand>
        <name>Ca(2+)</name>
        <dbReference type="ChEBI" id="CHEBI:29108"/>
        <note>structural</note>
    </ligand>
</feature>
<dbReference type="InParanoid" id="A0A1X7U6T2"/>
<dbReference type="Gene3D" id="2.120.10.30">
    <property type="entry name" value="TolB, C-terminal domain"/>
    <property type="match status" value="1"/>
</dbReference>
<feature type="binding site" evidence="13">
    <location>
        <position position="461"/>
    </location>
    <ligand>
        <name>Zn(2+)</name>
        <dbReference type="ChEBI" id="CHEBI:29105"/>
        <note>catalytic</note>
    </ligand>
</feature>
<reference evidence="21" key="1">
    <citation type="journal article" date="2010" name="Nature">
        <title>The Amphimedon queenslandica genome and the evolution of animal complexity.</title>
        <authorList>
            <person name="Srivastava M."/>
            <person name="Simakov O."/>
            <person name="Chapman J."/>
            <person name="Fahey B."/>
            <person name="Gauthier M.E."/>
            <person name="Mitros T."/>
            <person name="Richards G.S."/>
            <person name="Conaco C."/>
            <person name="Dacre M."/>
            <person name="Hellsten U."/>
            <person name="Larroux C."/>
            <person name="Putnam N.H."/>
            <person name="Stanke M."/>
            <person name="Adamska M."/>
            <person name="Darling A."/>
            <person name="Degnan S.M."/>
            <person name="Oakley T.H."/>
            <person name="Plachetzki D.C."/>
            <person name="Zhai Y."/>
            <person name="Adamski M."/>
            <person name="Calcino A."/>
            <person name="Cummins S.F."/>
            <person name="Goodstein D.M."/>
            <person name="Harris C."/>
            <person name="Jackson D.J."/>
            <person name="Leys S.P."/>
            <person name="Shu S."/>
            <person name="Woodcroft B.J."/>
            <person name="Vervoort M."/>
            <person name="Kosik K.S."/>
            <person name="Manning G."/>
            <person name="Degnan B.M."/>
            <person name="Rokhsar D.S."/>
        </authorList>
    </citation>
    <scope>NUCLEOTIDE SEQUENCE [LARGE SCALE GENOMIC DNA]</scope>
</reference>
<dbReference type="STRING" id="400682.A0A1X7U6T2"/>
<evidence type="ECO:0000256" key="5">
    <source>
        <dbReference type="ARBA" id="ARBA00022729"/>
    </source>
</evidence>
<dbReference type="OrthoDB" id="10018185at2759"/>
<keyword evidence="7 14" id="KW-1015">Disulfide bond</keyword>
<dbReference type="InterPro" id="IPR024548">
    <property type="entry name" value="Cu2_monoox_C"/>
</dbReference>
<dbReference type="SUPFAM" id="SSF49742">
    <property type="entry name" value="PHM/PNGase F"/>
    <property type="match status" value="2"/>
</dbReference>
<dbReference type="InterPro" id="IPR011042">
    <property type="entry name" value="6-blade_b-propeller_TolB-like"/>
</dbReference>
<evidence type="ECO:0000256" key="11">
    <source>
        <dbReference type="ARBA" id="ARBA00048431"/>
    </source>
</evidence>
<dbReference type="GO" id="GO:0004598">
    <property type="term" value="F:peptidylamidoglycolate lyase activity"/>
    <property type="evidence" value="ECO:0007669"/>
    <property type="project" value="UniProtKB-EC"/>
</dbReference>
<feature type="binding site" evidence="13">
    <location>
        <position position="561"/>
    </location>
    <ligand>
        <name>Ca(2+)</name>
        <dbReference type="ChEBI" id="CHEBI:29108"/>
        <note>structural</note>
    </ligand>
</feature>
<reference evidence="20" key="2">
    <citation type="submission" date="2017-05" db="UniProtKB">
        <authorList>
            <consortium name="EnsemblMetazoa"/>
        </authorList>
    </citation>
    <scope>IDENTIFICATION</scope>
</reference>
<evidence type="ECO:0000256" key="8">
    <source>
        <dbReference type="ARBA" id="ARBA00023180"/>
    </source>
</evidence>
<evidence type="ECO:0000256" key="1">
    <source>
        <dbReference type="ARBA" id="ARBA00000686"/>
    </source>
</evidence>
<evidence type="ECO:0000313" key="21">
    <source>
        <dbReference type="Proteomes" id="UP000007879"/>
    </source>
</evidence>
<keyword evidence="17" id="KW-0812">Transmembrane</keyword>
<dbReference type="eggNOG" id="KOG3567">
    <property type="taxonomic scope" value="Eukaryota"/>
</dbReference>
<dbReference type="GO" id="GO:0004504">
    <property type="term" value="F:peptidylglycine monooxygenase activity"/>
    <property type="evidence" value="ECO:0007669"/>
    <property type="project" value="UniProtKB-EC"/>
</dbReference>
<feature type="binding site" evidence="13">
    <location>
        <position position="48"/>
    </location>
    <ligand>
        <name>Cu(2+)</name>
        <dbReference type="ChEBI" id="CHEBI:29036"/>
        <label>1</label>
        <note>catalytic</note>
    </ligand>
</feature>
<dbReference type="KEGG" id="aqu:100636212"/>
<feature type="repeat" description="NHL" evidence="15">
    <location>
        <begin position="401"/>
        <end position="441"/>
    </location>
</feature>
<dbReference type="GO" id="GO:0006518">
    <property type="term" value="P:peptide metabolic process"/>
    <property type="evidence" value="ECO:0007669"/>
    <property type="project" value="InterPro"/>
</dbReference>
<feature type="region of interest" description="Disordered" evidence="16">
    <location>
        <begin position="593"/>
        <end position="665"/>
    </location>
</feature>
<dbReference type="PROSITE" id="PS51125">
    <property type="entry name" value="NHL"/>
    <property type="match status" value="1"/>
</dbReference>
<feature type="binding site" evidence="13">
    <location>
        <position position="116"/>
    </location>
    <ligand>
        <name>Cu(2+)</name>
        <dbReference type="ChEBI" id="CHEBI:29036"/>
        <label>1</label>
        <note>catalytic</note>
    </ligand>
</feature>
<keyword evidence="21" id="KW-1185">Reference proteome</keyword>
<feature type="compositionally biased region" description="Low complexity" evidence="16">
    <location>
        <begin position="641"/>
        <end position="665"/>
    </location>
</feature>
<dbReference type="InterPro" id="IPR036939">
    <property type="entry name" value="Cu2_ascorb_mOase_N_sf"/>
</dbReference>
<keyword evidence="9" id="KW-0456">Lyase</keyword>
<dbReference type="GO" id="GO:0016020">
    <property type="term" value="C:membrane"/>
    <property type="evidence" value="ECO:0007669"/>
    <property type="project" value="InterPro"/>
</dbReference>
<evidence type="ECO:0000256" key="4">
    <source>
        <dbReference type="ARBA" id="ARBA00022723"/>
    </source>
</evidence>
<keyword evidence="10" id="KW-0511">Multifunctional enzyme</keyword>
<comment type="similarity">
    <text evidence="2">In the C-terminal section; belongs to the peptidyl-alpha-hydroxyglycine alpha-amidating lyase family.</text>
</comment>
<dbReference type="PANTHER" id="PTHR10680">
    <property type="entry name" value="PEPTIDYL-GLYCINE ALPHA-AMIDATING MONOOXYGENASE"/>
    <property type="match status" value="1"/>
</dbReference>
<feature type="binding site" evidence="12">
    <location>
        <position position="477"/>
    </location>
    <ligand>
        <name>a protein</name>
        <dbReference type="ChEBI" id="CHEBI:16541"/>
    </ligand>
    <ligandPart>
        <name>C-terminal Xaa-(2S)-2-hydroxyglycine residue</name>
        <dbReference type="ChEBI" id="CHEBI:142768"/>
    </ligandPart>
</feature>
<evidence type="ECO:0000259" key="18">
    <source>
        <dbReference type="Pfam" id="PF01082"/>
    </source>
</evidence>
<dbReference type="InterPro" id="IPR014784">
    <property type="entry name" value="Cu2_ascorb_mOase-like_C"/>
</dbReference>
<dbReference type="SUPFAM" id="SSF101898">
    <property type="entry name" value="NHL repeat"/>
    <property type="match status" value="1"/>
</dbReference>
<keyword evidence="17" id="KW-0472">Membrane</keyword>
<evidence type="ECO:0000256" key="7">
    <source>
        <dbReference type="ARBA" id="ARBA00023157"/>
    </source>
</evidence>
<feature type="region of interest" description="Disordered" evidence="16">
    <location>
        <begin position="228"/>
        <end position="263"/>
    </location>
</feature>
<feature type="disulfide bond" evidence="14">
    <location>
        <begin position="169"/>
        <end position="191"/>
    </location>
</feature>
<proteinExistence type="inferred from homology"/>
<keyword evidence="13" id="KW-0106">Calcium</keyword>
<feature type="compositionally biased region" description="Polar residues" evidence="16">
    <location>
        <begin position="626"/>
        <end position="640"/>
    </location>
</feature>
<evidence type="ECO:0000256" key="6">
    <source>
        <dbReference type="ARBA" id="ARBA00022737"/>
    </source>
</evidence>
<evidence type="ECO:0000256" key="9">
    <source>
        <dbReference type="ARBA" id="ARBA00023239"/>
    </source>
</evidence>
<keyword evidence="6" id="KW-0677">Repeat</keyword>
<feature type="disulfide bond" evidence="14">
    <location>
        <begin position="410"/>
        <end position="431"/>
    </location>
</feature>
<dbReference type="InterPro" id="IPR000720">
    <property type="entry name" value="PHM/PAL"/>
</dbReference>
<dbReference type="PRINTS" id="PR00790">
    <property type="entry name" value="PAMONOXGNASE"/>
</dbReference>
<protein>
    <recommendedName>
        <fullName evidence="22">Peptidylamidoglycolate lyase</fullName>
    </recommendedName>
</protein>
<comment type="catalytic activity">
    <reaction evidence="1">
        <text>a [peptide]-C-terminal (2S)-2-hydroxyglycine = a [peptide]-C-terminal amide + glyoxylate</text>
        <dbReference type="Rhea" id="RHEA:20924"/>
        <dbReference type="Rhea" id="RHEA-COMP:13485"/>
        <dbReference type="Rhea" id="RHEA-COMP:15321"/>
        <dbReference type="ChEBI" id="CHEBI:36655"/>
        <dbReference type="ChEBI" id="CHEBI:137001"/>
        <dbReference type="ChEBI" id="CHEBI:142768"/>
        <dbReference type="EC" id="4.3.2.5"/>
    </reaction>
</comment>
<dbReference type="OMA" id="EHHAHQS"/>
<dbReference type="Pfam" id="PF01082">
    <property type="entry name" value="Cu2_monooxygen"/>
    <property type="match status" value="1"/>
</dbReference>
<organism evidence="20">
    <name type="scientific">Amphimedon queenslandica</name>
    <name type="common">Sponge</name>
    <dbReference type="NCBI Taxonomy" id="400682"/>
    <lineage>
        <taxon>Eukaryota</taxon>
        <taxon>Metazoa</taxon>
        <taxon>Porifera</taxon>
        <taxon>Demospongiae</taxon>
        <taxon>Heteroscleromorpha</taxon>
        <taxon>Haplosclerida</taxon>
        <taxon>Niphatidae</taxon>
        <taxon>Amphimedon</taxon>
    </lineage>
</organism>
<dbReference type="Pfam" id="PF03712">
    <property type="entry name" value="Cu2_monoox_C"/>
    <property type="match status" value="1"/>
</dbReference>
<evidence type="ECO:0000256" key="12">
    <source>
        <dbReference type="PIRSR" id="PIRSR600720-1"/>
    </source>
</evidence>
<dbReference type="EnsemblMetazoa" id="Aqu2.1.23383_001">
    <property type="protein sequence ID" value="Aqu2.1.23383_001"/>
    <property type="gene ID" value="Aqu2.1.23383"/>
</dbReference>
<dbReference type="EnsemblMetazoa" id="XM_003388817.2">
    <property type="protein sequence ID" value="XP_003388865.3"/>
    <property type="gene ID" value="LOC100636212"/>
</dbReference>
<comment type="similarity">
    <text evidence="3">In the N-terminal section; belongs to the copper type II ascorbate-dependent monooxygenase family.</text>
</comment>
<evidence type="ECO:0000256" key="10">
    <source>
        <dbReference type="ARBA" id="ARBA00023268"/>
    </source>
</evidence>
<dbReference type="InterPro" id="IPR000323">
    <property type="entry name" value="Cu2_ascorb_mOase_N"/>
</dbReference>
<feature type="transmembrane region" description="Helical" evidence="17">
    <location>
        <begin position="671"/>
        <end position="697"/>
    </location>
</feature>
<keyword evidence="5" id="KW-0732">Signal</keyword>